<dbReference type="Gene3D" id="6.10.250.1820">
    <property type="match status" value="1"/>
</dbReference>
<evidence type="ECO:0000259" key="10">
    <source>
        <dbReference type="Pfam" id="PF15898"/>
    </source>
</evidence>
<dbReference type="GO" id="GO:0019901">
    <property type="term" value="F:protein kinase binding"/>
    <property type="evidence" value="ECO:0007669"/>
    <property type="project" value="InterPro"/>
</dbReference>
<feature type="compositionally biased region" description="Low complexity" evidence="9">
    <location>
        <begin position="687"/>
        <end position="706"/>
    </location>
</feature>
<dbReference type="PIRSF" id="PIRSF038141">
    <property type="entry name" value="PP1_12ABC_vert"/>
    <property type="match status" value="1"/>
</dbReference>
<dbReference type="GeneTree" id="ENSGT00940000156120"/>
<feature type="compositionally biased region" description="Low complexity" evidence="9">
    <location>
        <begin position="878"/>
        <end position="919"/>
    </location>
</feature>
<dbReference type="GO" id="GO:0007165">
    <property type="term" value="P:signal transduction"/>
    <property type="evidence" value="ECO:0007669"/>
    <property type="project" value="InterPro"/>
</dbReference>
<evidence type="ECO:0000256" key="4">
    <source>
        <dbReference type="ARBA" id="ARBA00023043"/>
    </source>
</evidence>
<reference evidence="11" key="1">
    <citation type="submission" date="2020-07" db="EMBL/GenBank/DDBJ databases">
        <title>A long reads based de novo assembly of the rainbow trout Arlee double haploid line genome.</title>
        <authorList>
            <person name="Gao G."/>
            <person name="Palti Y."/>
        </authorList>
    </citation>
    <scope>NUCLEOTIDE SEQUENCE [LARGE SCALE GENOMIC DNA]</scope>
</reference>
<evidence type="ECO:0000256" key="9">
    <source>
        <dbReference type="SAM" id="MobiDB-lite"/>
    </source>
</evidence>
<dbReference type="InterPro" id="IPR051226">
    <property type="entry name" value="PP1_Regulatory_Subunit"/>
</dbReference>
<keyword evidence="12" id="KW-1185">Reference proteome</keyword>
<reference evidence="11" key="2">
    <citation type="submission" date="2025-08" db="UniProtKB">
        <authorList>
            <consortium name="Ensembl"/>
        </authorList>
    </citation>
    <scope>IDENTIFICATION</scope>
</reference>
<dbReference type="GO" id="GO:0019208">
    <property type="term" value="F:phosphatase regulator activity"/>
    <property type="evidence" value="ECO:0007669"/>
    <property type="project" value="InterPro"/>
</dbReference>
<dbReference type="InterPro" id="IPR017401">
    <property type="entry name" value="MYPT1/MYPT2/Mbs85"/>
</dbReference>
<dbReference type="PANTHER" id="PTHR24179">
    <property type="entry name" value="PROTEIN PHOSPHATASE 1 REGULATORY SUBUNIT 12"/>
    <property type="match status" value="1"/>
</dbReference>
<feature type="compositionally biased region" description="Basic and acidic residues" evidence="9">
    <location>
        <begin position="477"/>
        <end position="497"/>
    </location>
</feature>
<feature type="region of interest" description="Disordered" evidence="9">
    <location>
        <begin position="348"/>
        <end position="1039"/>
    </location>
</feature>
<dbReference type="GO" id="GO:0004857">
    <property type="term" value="F:enzyme inhibitor activity"/>
    <property type="evidence" value="ECO:0007669"/>
    <property type="project" value="TreeGrafter"/>
</dbReference>
<feature type="compositionally biased region" description="Basic residues" evidence="9">
    <location>
        <begin position="958"/>
        <end position="969"/>
    </location>
</feature>
<reference evidence="11" key="3">
    <citation type="submission" date="2025-09" db="UniProtKB">
        <authorList>
            <consortium name="Ensembl"/>
        </authorList>
    </citation>
    <scope>IDENTIFICATION</scope>
</reference>
<name>A0A8C7Q8N9_ONCMY</name>
<dbReference type="Gene3D" id="6.10.140.390">
    <property type="match status" value="1"/>
</dbReference>
<protein>
    <recommendedName>
        <fullName evidence="5">Protein phosphatase 1 regulatory subunit 12A</fullName>
    </recommendedName>
    <alternativeName>
        <fullName evidence="6">Myosin phosphatase-targeting subunit 1</fullName>
    </alternativeName>
</protein>
<dbReference type="Pfam" id="PF15898">
    <property type="entry name" value="PRKG1_interact"/>
    <property type="match status" value="1"/>
</dbReference>
<dbReference type="Pfam" id="PF12796">
    <property type="entry name" value="Ank_2"/>
    <property type="match status" value="2"/>
</dbReference>
<accession>A0A8C7Q8N9</accession>
<feature type="compositionally biased region" description="Basic and acidic residues" evidence="9">
    <location>
        <begin position="547"/>
        <end position="559"/>
    </location>
</feature>
<keyword evidence="2" id="KW-0963">Cytoplasm</keyword>
<feature type="compositionally biased region" description="Acidic residues" evidence="9">
    <location>
        <begin position="406"/>
        <end position="418"/>
    </location>
</feature>
<feature type="compositionally biased region" description="Basic residues" evidence="9">
    <location>
        <begin position="796"/>
        <end position="806"/>
    </location>
</feature>
<feature type="compositionally biased region" description="Polar residues" evidence="9">
    <location>
        <begin position="608"/>
        <end position="674"/>
    </location>
</feature>
<feature type="compositionally biased region" description="Polar residues" evidence="9">
    <location>
        <begin position="350"/>
        <end position="364"/>
    </location>
</feature>
<feature type="compositionally biased region" description="Low complexity" evidence="9">
    <location>
        <begin position="754"/>
        <end position="773"/>
    </location>
</feature>
<keyword evidence="8" id="KW-0175">Coiled coil</keyword>
<dbReference type="AlphaFoldDB" id="A0A8C7Q8N9"/>
<dbReference type="FunFam" id="1.25.40.20:FF:000876">
    <property type="entry name" value="Protein phosphatase 1 regulatory subunit 12A"/>
    <property type="match status" value="1"/>
</dbReference>
<dbReference type="InterPro" id="IPR036770">
    <property type="entry name" value="Ankyrin_rpt-contain_sf"/>
</dbReference>
<gene>
    <name evidence="11" type="primary">LOC110500010</name>
</gene>
<feature type="compositionally biased region" description="Basic and acidic residues" evidence="9">
    <location>
        <begin position="928"/>
        <end position="957"/>
    </location>
</feature>
<dbReference type="InterPro" id="IPR031775">
    <property type="entry name" value="PRKG1_interact"/>
</dbReference>
<feature type="repeat" description="ANK" evidence="7">
    <location>
        <begin position="105"/>
        <end position="137"/>
    </location>
</feature>
<dbReference type="PROSITE" id="PS50297">
    <property type="entry name" value="ANK_REP_REGION"/>
    <property type="match status" value="3"/>
</dbReference>
<feature type="compositionally biased region" description="Basic and acidic residues" evidence="9">
    <location>
        <begin position="831"/>
        <end position="873"/>
    </location>
</feature>
<feature type="compositionally biased region" description="Low complexity" evidence="9">
    <location>
        <begin position="713"/>
        <end position="731"/>
    </location>
</feature>
<keyword evidence="3" id="KW-0677">Repeat</keyword>
<feature type="compositionally biased region" description="Basic and acidic residues" evidence="9">
    <location>
        <begin position="733"/>
        <end position="748"/>
    </location>
</feature>
<feature type="coiled-coil region" evidence="8">
    <location>
        <begin position="1047"/>
        <end position="1128"/>
    </location>
</feature>
<evidence type="ECO:0000256" key="3">
    <source>
        <dbReference type="ARBA" id="ARBA00022737"/>
    </source>
</evidence>
<keyword evidence="4 7" id="KW-0040">ANK repeat</keyword>
<dbReference type="GO" id="GO:0030018">
    <property type="term" value="C:Z disc"/>
    <property type="evidence" value="ECO:0007669"/>
    <property type="project" value="TreeGrafter"/>
</dbReference>
<feature type="compositionally biased region" description="Basic and acidic residues" evidence="9">
    <location>
        <begin position="1016"/>
        <end position="1039"/>
    </location>
</feature>
<evidence type="ECO:0000313" key="11">
    <source>
        <dbReference type="Ensembl" id="ENSOMYP00000033824.2"/>
    </source>
</evidence>
<sequence>MKMADAKQKRNEQLKRWLGSETDIEPPILKKKKTKVKFDDGAVFLAACSSGDTEEVLRMIDRGADINYANVDGLTALHQACIDDNVDMVTFLVEHGAAINQPDNEGWIPLHAAASCGYMDIAEYLIGQGASVGVVNSEGETPLDIAEEEAMEELLKNEINRQGVDIEAARKEEERIMLRDARQWLNSGTINDVRHAKSGGTALHVAAAKGYAEVLNTDRLPKGGTAAPCPSAPGNAANEVSHTLHCHSWLTLTSTMLRTRYSRLLIQAGYDVNIKDFDGWTPLHAASHWGKEEACKILVENLCDMDLINKVGQTAFDVADEDVLGYLEELQKKQNLLNSEKKDVKKSPLIETTTTGDNNQNLKSIKSKETLLLEPEKPAPRIETLEPEKVDEEEEGKKDQESSCSSEEEEEEDSESETEADKSKTPVPVSNSNGTAVVPTPTSVTVSTSPTSPTNQVTLTSPVKKVAQQVSPAGKVSPKEVSPKDKQEDDKTKKSDESPASWRLGLRKTGSYGALAEITATKEAQKEKDTAGVMRSASSPRLSSSLDNKDKEKEKDKGTRLAYVAPTIPRRLASTSDIDEKENRDSAASLVRSGSYTRRRWDDELKNSEGSASTNRTTPSYQRSTSHTLTLGRSGSTRDVPAKSSSASSLDPITCNTKPWQSPTSHYQSYSIYRSGSFGRRHEDLGSTTSSSTSTTTTTSSVTSPTGHRDRSLLSSLGSSTRTGSSSLTSRYWAEESAEREKEREKESAAVIPTINTGSTTTTTSTTGTIIGSDGRERRRSYLTPVRDEESESQRKARSRQARQSRRSTQGVTLTDLQEAEKTIGRSRPTRTREEEKEEKEKQDKEKQEEKETGETKEDDYRSRYRSFEETYQRYRPSTTSTTSTLSTASTTSSSLNRPNSLSSITSSSSSLNRPNSLTGITSSYSRSSRDTEKESDKKQQQEEEKEGEDKSQPRSIRDRRRPREKRRSTGVSFWTQDGSDDNDPDQSADSEEGSIKGEPQSDRLSRNESSTSSSDRYDHLGSRGEGRRSFSSRLDRDDSTDYKKLYEQILVENEKLKSQLRDTDLQLNDLKLQLEKATQRQERFADRSQLEMEKRERRALERKISEMEEELKTLPDLKSDNQRLKDENGALIRVISKLSK</sequence>
<dbReference type="PRINTS" id="PR01415">
    <property type="entry name" value="ANKYRIN"/>
</dbReference>
<feature type="domain" description="cGMP-dependent protein kinase interacting" evidence="10">
    <location>
        <begin position="1042"/>
        <end position="1141"/>
    </location>
</feature>
<feature type="repeat" description="ANK" evidence="7">
    <location>
        <begin position="278"/>
        <end position="310"/>
    </location>
</feature>
<dbReference type="SMART" id="SM00248">
    <property type="entry name" value="ANK"/>
    <property type="match status" value="5"/>
</dbReference>
<evidence type="ECO:0000256" key="7">
    <source>
        <dbReference type="PROSITE-ProRule" id="PRU00023"/>
    </source>
</evidence>
<feature type="repeat" description="ANK" evidence="7">
    <location>
        <begin position="72"/>
        <end position="104"/>
    </location>
</feature>
<evidence type="ECO:0000256" key="6">
    <source>
        <dbReference type="ARBA" id="ARBA00044333"/>
    </source>
</evidence>
<comment type="subcellular location">
    <subcellularLocation>
        <location evidence="1">Cytoplasm</location>
    </subcellularLocation>
</comment>
<dbReference type="InterPro" id="IPR002110">
    <property type="entry name" value="Ankyrin_rpt"/>
</dbReference>
<organism evidence="11 12">
    <name type="scientific">Oncorhynchus mykiss</name>
    <name type="common">Rainbow trout</name>
    <name type="synonym">Salmo gairdneri</name>
    <dbReference type="NCBI Taxonomy" id="8022"/>
    <lineage>
        <taxon>Eukaryota</taxon>
        <taxon>Metazoa</taxon>
        <taxon>Chordata</taxon>
        <taxon>Craniata</taxon>
        <taxon>Vertebrata</taxon>
        <taxon>Euteleostomi</taxon>
        <taxon>Actinopterygii</taxon>
        <taxon>Neopterygii</taxon>
        <taxon>Teleostei</taxon>
        <taxon>Protacanthopterygii</taxon>
        <taxon>Salmoniformes</taxon>
        <taxon>Salmonidae</taxon>
        <taxon>Salmoninae</taxon>
        <taxon>Oncorhynchus</taxon>
    </lineage>
</organism>
<feature type="compositionally biased region" description="Low complexity" evidence="9">
    <location>
        <begin position="437"/>
        <end position="454"/>
    </location>
</feature>
<dbReference type="SUPFAM" id="SSF48403">
    <property type="entry name" value="Ankyrin repeat"/>
    <property type="match status" value="1"/>
</dbReference>
<dbReference type="Proteomes" id="UP000694395">
    <property type="component" value="Chromosome 21"/>
</dbReference>
<proteinExistence type="predicted"/>
<dbReference type="Gene3D" id="1.25.40.20">
    <property type="entry name" value="Ankyrin repeat-containing domain"/>
    <property type="match status" value="2"/>
</dbReference>
<evidence type="ECO:0000256" key="1">
    <source>
        <dbReference type="ARBA" id="ARBA00004496"/>
    </source>
</evidence>
<dbReference type="GO" id="GO:0031672">
    <property type="term" value="C:A band"/>
    <property type="evidence" value="ECO:0007669"/>
    <property type="project" value="TreeGrafter"/>
</dbReference>
<dbReference type="PANTHER" id="PTHR24179:SF20">
    <property type="entry name" value="PROTEIN PHOSPHATASE 1 REGULATORY SUBUNIT 12A"/>
    <property type="match status" value="1"/>
</dbReference>
<dbReference type="PROSITE" id="PS50088">
    <property type="entry name" value="ANK_REPEAT"/>
    <property type="match status" value="3"/>
</dbReference>
<evidence type="ECO:0000256" key="8">
    <source>
        <dbReference type="SAM" id="Coils"/>
    </source>
</evidence>
<evidence type="ECO:0000256" key="5">
    <source>
        <dbReference type="ARBA" id="ARBA00044128"/>
    </source>
</evidence>
<feature type="compositionally biased region" description="Basic and acidic residues" evidence="9">
    <location>
        <begin position="786"/>
        <end position="795"/>
    </location>
</feature>
<feature type="compositionally biased region" description="Basic and acidic residues" evidence="9">
    <location>
        <begin position="994"/>
        <end position="1007"/>
    </location>
</feature>
<evidence type="ECO:0000313" key="12">
    <source>
        <dbReference type="Proteomes" id="UP000694395"/>
    </source>
</evidence>
<feature type="compositionally biased region" description="Low complexity" evidence="9">
    <location>
        <begin position="535"/>
        <end position="546"/>
    </location>
</feature>
<dbReference type="CDD" id="cd21944">
    <property type="entry name" value="IPD_MYPT1"/>
    <property type="match status" value="1"/>
</dbReference>
<evidence type="ECO:0000256" key="2">
    <source>
        <dbReference type="ARBA" id="ARBA00022490"/>
    </source>
</evidence>
<dbReference type="Ensembl" id="ENSOMYT00000036906.2">
    <property type="protein sequence ID" value="ENSOMYP00000033824.2"/>
    <property type="gene ID" value="ENSOMYG00000015664.2"/>
</dbReference>
<feature type="compositionally biased region" description="Basic and acidic residues" evidence="9">
    <location>
        <begin position="366"/>
        <end position="388"/>
    </location>
</feature>
<feature type="compositionally biased region" description="Acidic residues" evidence="9">
    <location>
        <begin position="979"/>
        <end position="993"/>
    </location>
</feature>